<organism evidence="1 2">
    <name type="scientific">Ornithinimicrobium tianjinense</name>
    <dbReference type="NCBI Taxonomy" id="1195761"/>
    <lineage>
        <taxon>Bacteria</taxon>
        <taxon>Bacillati</taxon>
        <taxon>Actinomycetota</taxon>
        <taxon>Actinomycetes</taxon>
        <taxon>Micrococcales</taxon>
        <taxon>Ornithinimicrobiaceae</taxon>
        <taxon>Ornithinimicrobium</taxon>
    </lineage>
</organism>
<gene>
    <name evidence="1" type="ORF">GCM10011366_21710</name>
</gene>
<dbReference type="RefSeq" id="WP_188430679.1">
    <property type="nucleotide sequence ID" value="NZ_BAABKH010000003.1"/>
</dbReference>
<keyword evidence="2" id="KW-1185">Reference proteome</keyword>
<comment type="caution">
    <text evidence="1">The sequence shown here is derived from an EMBL/GenBank/DDBJ whole genome shotgun (WGS) entry which is preliminary data.</text>
</comment>
<evidence type="ECO:0000313" key="1">
    <source>
        <dbReference type="EMBL" id="GGF53577.1"/>
    </source>
</evidence>
<protein>
    <submittedName>
        <fullName evidence="1">Uncharacterized protein</fullName>
    </submittedName>
</protein>
<dbReference type="Proteomes" id="UP000605670">
    <property type="component" value="Unassembled WGS sequence"/>
</dbReference>
<sequence length="92" mass="8835">MTYSGGNPTVLSTQARLLTALGADIRTDALRVVGLGKDAGGFAGDGEVAEAMSRAASAIGGVLNGTAALVDGLSGGASTAAEQLRAATGTGR</sequence>
<name>A0A917BP70_9MICO</name>
<reference evidence="1" key="2">
    <citation type="submission" date="2020-09" db="EMBL/GenBank/DDBJ databases">
        <authorList>
            <person name="Sun Q."/>
            <person name="Zhou Y."/>
        </authorList>
    </citation>
    <scope>NUCLEOTIDE SEQUENCE</scope>
    <source>
        <strain evidence="1">CGMCC 1.12160</strain>
    </source>
</reference>
<evidence type="ECO:0000313" key="2">
    <source>
        <dbReference type="Proteomes" id="UP000605670"/>
    </source>
</evidence>
<reference evidence="1" key="1">
    <citation type="journal article" date="2014" name="Int. J. Syst. Evol. Microbiol.">
        <title>Complete genome sequence of Corynebacterium casei LMG S-19264T (=DSM 44701T), isolated from a smear-ripened cheese.</title>
        <authorList>
            <consortium name="US DOE Joint Genome Institute (JGI-PGF)"/>
            <person name="Walter F."/>
            <person name="Albersmeier A."/>
            <person name="Kalinowski J."/>
            <person name="Ruckert C."/>
        </authorList>
    </citation>
    <scope>NUCLEOTIDE SEQUENCE</scope>
    <source>
        <strain evidence="1">CGMCC 1.12160</strain>
    </source>
</reference>
<proteinExistence type="predicted"/>
<accession>A0A917BP70</accession>
<dbReference type="EMBL" id="BMEM01000003">
    <property type="protein sequence ID" value="GGF53577.1"/>
    <property type="molecule type" value="Genomic_DNA"/>
</dbReference>
<dbReference type="AlphaFoldDB" id="A0A917BP70"/>